<name>A0A1I8FHR6_9PLAT</name>
<protein>
    <submittedName>
        <fullName evidence="2">DUF202 domain-containing protein</fullName>
    </submittedName>
</protein>
<keyword evidence="1" id="KW-1185">Reference proteome</keyword>
<sequence>MMIGSQLYRPVLSPGQAESFMRWVFAVSALLLRIAGLEENRRPDPGHLRRLLGVRGLHWTVLAGHWHHAGPLRAGCYPSHSHELFSRTAQSDCWSY</sequence>
<dbReference type="Proteomes" id="UP000095280">
    <property type="component" value="Unplaced"/>
</dbReference>
<evidence type="ECO:0000313" key="2">
    <source>
        <dbReference type="WBParaSite" id="maker-unitig_35100-snap-gene-0.1-mRNA-1"/>
    </source>
</evidence>
<organism evidence="1 2">
    <name type="scientific">Macrostomum lignano</name>
    <dbReference type="NCBI Taxonomy" id="282301"/>
    <lineage>
        <taxon>Eukaryota</taxon>
        <taxon>Metazoa</taxon>
        <taxon>Spiralia</taxon>
        <taxon>Lophotrochozoa</taxon>
        <taxon>Platyhelminthes</taxon>
        <taxon>Rhabditophora</taxon>
        <taxon>Macrostomorpha</taxon>
        <taxon>Macrostomida</taxon>
        <taxon>Macrostomidae</taxon>
        <taxon>Macrostomum</taxon>
    </lineage>
</organism>
<accession>A0A1I8FHR6</accession>
<proteinExistence type="predicted"/>
<reference evidence="2" key="1">
    <citation type="submission" date="2016-11" db="UniProtKB">
        <authorList>
            <consortium name="WormBaseParasite"/>
        </authorList>
    </citation>
    <scope>IDENTIFICATION</scope>
</reference>
<dbReference type="WBParaSite" id="maker-unitig_35100-snap-gene-0.1-mRNA-1">
    <property type="protein sequence ID" value="maker-unitig_35100-snap-gene-0.1-mRNA-1"/>
    <property type="gene ID" value="maker-unitig_35100-snap-gene-0.1"/>
</dbReference>
<evidence type="ECO:0000313" key="1">
    <source>
        <dbReference type="Proteomes" id="UP000095280"/>
    </source>
</evidence>
<dbReference type="AlphaFoldDB" id="A0A1I8FHR6"/>